<organism evidence="1 2">
    <name type="scientific">Variovorax defluvii</name>
    <dbReference type="NCBI Taxonomy" id="913761"/>
    <lineage>
        <taxon>Bacteria</taxon>
        <taxon>Pseudomonadati</taxon>
        <taxon>Pseudomonadota</taxon>
        <taxon>Betaproteobacteria</taxon>
        <taxon>Burkholderiales</taxon>
        <taxon>Comamonadaceae</taxon>
        <taxon>Variovorax</taxon>
    </lineage>
</organism>
<keyword evidence="2" id="KW-1185">Reference proteome</keyword>
<dbReference type="EMBL" id="BAABGJ010000005">
    <property type="protein sequence ID" value="GAA4332206.1"/>
    <property type="molecule type" value="Genomic_DNA"/>
</dbReference>
<evidence type="ECO:0000313" key="2">
    <source>
        <dbReference type="Proteomes" id="UP001500975"/>
    </source>
</evidence>
<reference evidence="2" key="1">
    <citation type="journal article" date="2019" name="Int. J. Syst. Evol. Microbiol.">
        <title>The Global Catalogue of Microorganisms (GCM) 10K type strain sequencing project: providing services to taxonomists for standard genome sequencing and annotation.</title>
        <authorList>
            <consortium name="The Broad Institute Genomics Platform"/>
            <consortium name="The Broad Institute Genome Sequencing Center for Infectious Disease"/>
            <person name="Wu L."/>
            <person name="Ma J."/>
        </authorList>
    </citation>
    <scope>NUCLEOTIDE SEQUENCE [LARGE SCALE GENOMIC DNA]</scope>
    <source>
        <strain evidence="2">JCM 17804</strain>
    </source>
</reference>
<dbReference type="InterPro" id="IPR022050">
    <property type="entry name" value="T_hemolysin"/>
</dbReference>
<proteinExistence type="predicted"/>
<dbReference type="Proteomes" id="UP001500975">
    <property type="component" value="Unassembled WGS sequence"/>
</dbReference>
<name>A0ABP8GZK2_9BURK</name>
<dbReference type="RefSeq" id="WP_345535895.1">
    <property type="nucleotide sequence ID" value="NZ_BAABGJ010000005.1"/>
</dbReference>
<evidence type="ECO:0000313" key="1">
    <source>
        <dbReference type="EMBL" id="GAA4332206.1"/>
    </source>
</evidence>
<comment type="caution">
    <text evidence="1">The sequence shown here is derived from an EMBL/GenBank/DDBJ whole genome shotgun (WGS) entry which is preliminary data.</text>
</comment>
<accession>A0ABP8GZK2</accession>
<dbReference type="Pfam" id="PF12261">
    <property type="entry name" value="T_hemolysin"/>
    <property type="match status" value="1"/>
</dbReference>
<protein>
    <submittedName>
        <fullName evidence="1">Thermostable hemolysin</fullName>
    </submittedName>
</protein>
<sequence length="209" mass="22845">MDLSFTEQAGHAAQADAASVILHPPHDPRRREVEAFVRHIYASRYGAHVQDFAPVLVSLRDPDGHIAAAAGYRPAAQMPLFLERYLDAPVESLLASHGHAQPPRECIVEIGHLAASRAGEGRRLFFQLGPHLAAQRFRWVVGTATEELRHLLLRIGIAPLVLGQADPAALGEEAGHWGSYYDHRPLVLAGQLRQALRHLARSAAARARG</sequence>
<gene>
    <name evidence="1" type="ORF">GCM10023165_06780</name>
</gene>